<evidence type="ECO:0000256" key="7">
    <source>
        <dbReference type="SAM" id="Phobius"/>
    </source>
</evidence>
<keyword evidence="5 7" id="KW-0472">Membrane</keyword>
<dbReference type="InterPro" id="IPR004960">
    <property type="entry name" value="LipA_acyltrans"/>
</dbReference>
<feature type="transmembrane region" description="Helical" evidence="7">
    <location>
        <begin position="12"/>
        <end position="32"/>
    </location>
</feature>
<accession>A0A0B6CV49</accession>
<name>A0A0B6CV49_9GAMM</name>
<gene>
    <name evidence="8" type="ORF">LA55_42</name>
</gene>
<keyword evidence="6 8" id="KW-0012">Acyltransferase</keyword>
<dbReference type="CDD" id="cd07984">
    <property type="entry name" value="LPLAT_LABLAT-like"/>
    <property type="match status" value="1"/>
</dbReference>
<protein>
    <submittedName>
        <fullName evidence="8">Bacterial lipid A biosynthesis acyltransferase family protein</fullName>
    </submittedName>
</protein>
<evidence type="ECO:0000256" key="4">
    <source>
        <dbReference type="ARBA" id="ARBA00022679"/>
    </source>
</evidence>
<dbReference type="GO" id="GO:0016746">
    <property type="term" value="F:acyltransferase activity"/>
    <property type="evidence" value="ECO:0007669"/>
    <property type="project" value="UniProtKB-KW"/>
</dbReference>
<dbReference type="PANTHER" id="PTHR30606">
    <property type="entry name" value="LIPID A BIOSYNTHESIS LAUROYL ACYLTRANSFERASE"/>
    <property type="match status" value="1"/>
</dbReference>
<dbReference type="Pfam" id="PF03279">
    <property type="entry name" value="Lip_A_acyltrans"/>
    <property type="match status" value="1"/>
</dbReference>
<evidence type="ECO:0000313" key="8">
    <source>
        <dbReference type="EMBL" id="AJI52745.1"/>
    </source>
</evidence>
<keyword evidence="2" id="KW-1003">Cell membrane</keyword>
<reference evidence="8 9" key="1">
    <citation type="journal article" date="2015" name="Genome Announc.">
        <title>Genome sequencing of 18 francisella strains to aid in assay development and testing.</title>
        <authorList>
            <person name="Johnson S.L."/>
            <person name="Daligault H.E."/>
            <person name="Davenport K.W."/>
            <person name="Coyne S.R."/>
            <person name="Frey K.G."/>
            <person name="Koroleva G.I."/>
            <person name="Broomall S.M."/>
            <person name="Bishop-Lilly K.A."/>
            <person name="Bruce D.C."/>
            <person name="Chertkov O."/>
            <person name="Freitas T."/>
            <person name="Jaissle J."/>
            <person name="Ladner J.T."/>
            <person name="Rosenzweig C.N."/>
            <person name="Gibbons H.S."/>
            <person name="Palacios G.F."/>
            <person name="Redden C.L."/>
            <person name="Xu Y."/>
            <person name="Minogue T.D."/>
            <person name="Chain P.S."/>
        </authorList>
    </citation>
    <scope>NUCLEOTIDE SEQUENCE [LARGE SCALE GENOMIC DNA]</scope>
    <source>
        <strain evidence="8 9">GA01-2794</strain>
    </source>
</reference>
<comment type="subcellular location">
    <subcellularLocation>
        <location evidence="1">Cell inner membrane</location>
    </subcellularLocation>
</comment>
<dbReference type="GO" id="GO:0005886">
    <property type="term" value="C:plasma membrane"/>
    <property type="evidence" value="ECO:0007669"/>
    <property type="project" value="UniProtKB-SubCell"/>
</dbReference>
<keyword evidence="7" id="KW-1133">Transmembrane helix</keyword>
<evidence type="ECO:0000256" key="5">
    <source>
        <dbReference type="ARBA" id="ARBA00023136"/>
    </source>
</evidence>
<proteinExistence type="predicted"/>
<dbReference type="Proteomes" id="UP000031830">
    <property type="component" value="Chromosome"/>
</dbReference>
<keyword evidence="3" id="KW-0997">Cell inner membrane</keyword>
<keyword evidence="4 8" id="KW-0808">Transferase</keyword>
<dbReference type="GO" id="GO:0009247">
    <property type="term" value="P:glycolipid biosynthetic process"/>
    <property type="evidence" value="ECO:0007669"/>
    <property type="project" value="UniProtKB-ARBA"/>
</dbReference>
<dbReference type="STRING" id="28110.KU46_584"/>
<evidence type="ECO:0000313" key="9">
    <source>
        <dbReference type="Proteomes" id="UP000031830"/>
    </source>
</evidence>
<evidence type="ECO:0000256" key="6">
    <source>
        <dbReference type="ARBA" id="ARBA00023315"/>
    </source>
</evidence>
<evidence type="ECO:0000256" key="2">
    <source>
        <dbReference type="ARBA" id="ARBA00022475"/>
    </source>
</evidence>
<evidence type="ECO:0000256" key="3">
    <source>
        <dbReference type="ARBA" id="ARBA00022519"/>
    </source>
</evidence>
<dbReference type="OrthoDB" id="9803456at2"/>
<evidence type="ECO:0000256" key="1">
    <source>
        <dbReference type="ARBA" id="ARBA00004533"/>
    </source>
</evidence>
<dbReference type="PANTHER" id="PTHR30606:SF9">
    <property type="entry name" value="LIPID A BIOSYNTHESIS LAUROYLTRANSFERASE"/>
    <property type="match status" value="1"/>
</dbReference>
<keyword evidence="7" id="KW-0812">Transmembrane</keyword>
<dbReference type="KEGG" id="fpz:LA55_42"/>
<dbReference type="PIRSF" id="PIRSF026649">
    <property type="entry name" value="MsbB"/>
    <property type="match status" value="1"/>
</dbReference>
<dbReference type="AlphaFoldDB" id="A0A0B6CV49"/>
<sequence length="300" mass="35419">MDKSLLKPKYWGLWLAILIAKILVNTLSYKTLMRLAIFIGKIAKPLAKKRNKVAYINLKIAFPDKSETEILKLVDESYKSVCMAGFESLIAWFMSDKNFKKINVDETEFQSFITTHKNLDRPLMSLGFHFHTLEIAGRYCGDKFKPLSLMYQKHKNPVMEHIITSSRLKYVDKCFERKNMLTMIKSLRSKMTLWYAPDQDFKEHSIFVPFFEKLCSTLVVTPWLARKTKSIVIPTYYVRNKDLSGYKLISGEPMEFSGDDYKDALLINQFLERAIRKYPEQYLWQHRRYKTRPPGEEKIY</sequence>
<dbReference type="EMBL" id="CP009440">
    <property type="protein sequence ID" value="AJI52745.1"/>
    <property type="molecule type" value="Genomic_DNA"/>
</dbReference>
<organism evidence="8 9">
    <name type="scientific">Francisella philomiragia</name>
    <dbReference type="NCBI Taxonomy" id="28110"/>
    <lineage>
        <taxon>Bacteria</taxon>
        <taxon>Pseudomonadati</taxon>
        <taxon>Pseudomonadota</taxon>
        <taxon>Gammaproteobacteria</taxon>
        <taxon>Thiotrichales</taxon>
        <taxon>Francisellaceae</taxon>
        <taxon>Francisella</taxon>
    </lineage>
</organism>
<dbReference type="RefSeq" id="WP_044525367.1">
    <property type="nucleotide sequence ID" value="NZ_CP009440.1"/>
</dbReference>